<dbReference type="EMBL" id="JAELUP010000107">
    <property type="protein sequence ID" value="MBJ6363926.1"/>
    <property type="molecule type" value="Genomic_DNA"/>
</dbReference>
<proteinExistence type="predicted"/>
<dbReference type="InterPro" id="IPR038242">
    <property type="entry name" value="Cmr2_N"/>
</dbReference>
<organism evidence="4 5">
    <name type="scientific">Paenibacillus roseus</name>
    <dbReference type="NCBI Taxonomy" id="2798579"/>
    <lineage>
        <taxon>Bacteria</taxon>
        <taxon>Bacillati</taxon>
        <taxon>Bacillota</taxon>
        <taxon>Bacilli</taxon>
        <taxon>Bacillales</taxon>
        <taxon>Paenibacillaceae</taxon>
        <taxon>Paenibacillus</taxon>
    </lineage>
</organism>
<dbReference type="InterPro" id="IPR024615">
    <property type="entry name" value="CRISPR-assoc_Cmr2_N"/>
</dbReference>
<dbReference type="InterPro" id="IPR054767">
    <property type="entry name" value="Cas10-Cmr2_palm2"/>
</dbReference>
<dbReference type="PROSITE" id="PS50887">
    <property type="entry name" value="GGDEF"/>
    <property type="match status" value="1"/>
</dbReference>
<comment type="caution">
    <text evidence="4">The sequence shown here is derived from an EMBL/GenBank/DDBJ whole genome shotgun (WGS) entry which is preliminary data.</text>
</comment>
<dbReference type="RefSeq" id="WP_199021521.1">
    <property type="nucleotide sequence ID" value="NZ_JAELUP010000107.1"/>
</dbReference>
<evidence type="ECO:0000259" key="3">
    <source>
        <dbReference type="PROSITE" id="PS50887"/>
    </source>
</evidence>
<evidence type="ECO:0000256" key="1">
    <source>
        <dbReference type="ARBA" id="ARBA00022741"/>
    </source>
</evidence>
<gene>
    <name evidence="4" type="primary">cas10</name>
    <name evidence="4" type="ORF">JFN88_22175</name>
</gene>
<dbReference type="Proteomes" id="UP000640274">
    <property type="component" value="Unassembled WGS sequence"/>
</dbReference>
<dbReference type="Gene3D" id="3.30.70.270">
    <property type="match status" value="1"/>
</dbReference>
<dbReference type="Pfam" id="PF12469">
    <property type="entry name" value="Cmr2_N"/>
    <property type="match status" value="1"/>
</dbReference>
<keyword evidence="1" id="KW-0547">Nucleotide-binding</keyword>
<dbReference type="AlphaFoldDB" id="A0A934MR64"/>
<name>A0A934MR64_9BACL</name>
<evidence type="ECO:0000313" key="5">
    <source>
        <dbReference type="Proteomes" id="UP000640274"/>
    </source>
</evidence>
<feature type="domain" description="GGDEF" evidence="3">
    <location>
        <begin position="357"/>
        <end position="494"/>
    </location>
</feature>
<dbReference type="InterPro" id="IPR000160">
    <property type="entry name" value="GGDEF_dom"/>
</dbReference>
<dbReference type="InterPro" id="IPR013407">
    <property type="entry name" value="CRISPR-assoc_prot_Cmr2"/>
</dbReference>
<dbReference type="NCBIfam" id="TIGR02577">
    <property type="entry name" value="cas_TM1794_Cmr2"/>
    <property type="match status" value="1"/>
</dbReference>
<dbReference type="InterPro" id="IPR043128">
    <property type="entry name" value="Rev_trsase/Diguanyl_cyclase"/>
</dbReference>
<evidence type="ECO:0000313" key="4">
    <source>
        <dbReference type="EMBL" id="MBJ6363926.1"/>
    </source>
</evidence>
<keyword evidence="5" id="KW-1185">Reference proteome</keyword>
<evidence type="ECO:0000256" key="2">
    <source>
        <dbReference type="ARBA" id="ARBA00023118"/>
    </source>
</evidence>
<dbReference type="GO" id="GO:0000166">
    <property type="term" value="F:nucleotide binding"/>
    <property type="evidence" value="ECO:0007669"/>
    <property type="project" value="UniProtKB-KW"/>
</dbReference>
<accession>A0A934MR64</accession>
<keyword evidence="2" id="KW-0051">Antiviral defense</keyword>
<reference evidence="4" key="1">
    <citation type="submission" date="2020-12" db="EMBL/GenBank/DDBJ databases">
        <authorList>
            <person name="Huq M.A."/>
        </authorList>
    </citation>
    <scope>NUCLEOTIDE SEQUENCE</scope>
    <source>
        <strain evidence="4">MAHUQ-46</strain>
    </source>
</reference>
<dbReference type="Pfam" id="PF22335">
    <property type="entry name" value="Cas10-Cmr2_palm2"/>
    <property type="match status" value="1"/>
</dbReference>
<protein>
    <submittedName>
        <fullName evidence="4">Type III-B CRISPR-associated protein Cas10/Cmr2</fullName>
    </submittedName>
</protein>
<sequence>MAEKPKEQLASKETISTSQAGATCLEQSPQQVMMLFSIGPVQEFIAQARKTRDLWFGSYLLAELAKAAAIAFTEHGGDLIFPASNQIQAASNSPYSKVASVANKVLGIIATDDPRAVALAIRRAVDLKWRDYASQAEQLLNQKINHGIWKRQIKDVIEFYAVWNRMDKPYKNVLEDTEGLMAARKTLKDFRQNDPAAIYGDIKSTLDGGRESVLYKERYEEYSRYGIKNREALDAISMVKRLSRYTLEEREFKSVCDVAFQSFITKIGEPDARIRQIQAGVIGYYEELKAKYSNDFKLTEKEISQYDTRLFYENRMEEFVAEKAIKSLSQDEQTKYVQCFTEELRTFYAKIGIEPTPYYAFLMCDGDRIGKQLRKLQTPEEHKNFTKSLSEFAEKAEEVIRNYNGQLVYSGGDDVMAYLPLNSCLLAVDELRRQFGIKMAEAFPDSVEQGTTPTLSVGLAIVHMLEMLEDARKLALSAEKAAKQERNALALHFQKRHGGDALKFTISFDADPITNIGEIQALYRKGTISYGFAYELRSLYKEYQALLPKQTSEHGVRWKTNIKELLNYEVARLIAKKHSDKAKADQAVQEVLPLFRDIKGEPEEVVHQFAQVAEQFIVAVTLVKEGDPYEQDDTHTAS</sequence>
<dbReference type="Gene3D" id="3.30.70.2220">
    <property type="entry name" value="CRISPR-Cas system, Cmr2 subunit, D1 domain, cysteine cluster"/>
    <property type="match status" value="1"/>
</dbReference>
<dbReference type="GO" id="GO:0051607">
    <property type="term" value="P:defense response to virus"/>
    <property type="evidence" value="ECO:0007669"/>
    <property type="project" value="UniProtKB-KW"/>
</dbReference>